<proteinExistence type="predicted"/>
<gene>
    <name evidence="1" type="ORF">CUJ84_pRLN2000549</name>
</gene>
<organism evidence="1 2">
    <name type="scientific">Rhizobium leguminosarum</name>
    <dbReference type="NCBI Taxonomy" id="384"/>
    <lineage>
        <taxon>Bacteria</taxon>
        <taxon>Pseudomonadati</taxon>
        <taxon>Pseudomonadota</taxon>
        <taxon>Alphaproteobacteria</taxon>
        <taxon>Hyphomicrobiales</taxon>
        <taxon>Rhizobiaceae</taxon>
        <taxon>Rhizobium/Agrobacterium group</taxon>
        <taxon>Rhizobium</taxon>
    </lineage>
</organism>
<keyword evidence="1" id="KW-0614">Plasmid</keyword>
<geneLocation type="plasmid" evidence="2">
    <name>prln2</name>
</geneLocation>
<dbReference type="AlphaFoldDB" id="A0A2K9ZFR2"/>
<accession>A0A2K9ZFR2</accession>
<sequence length="84" mass="9034">MSAISSPRRERAARPISPGWPPRFACCFEGRSEMPRLHESLGQAAPKCAQVMEKLPSRTVEGTNPGPLWAINGISGTPLSFSGL</sequence>
<reference evidence="1 2" key="1">
    <citation type="submission" date="2017-11" db="EMBL/GenBank/DDBJ databases">
        <title>Complete genome of Rhizobium leguminosarum Norway, an ineffective micro-symbiont.</title>
        <authorList>
            <person name="Hoffrichter A."/>
            <person name="Liang J."/>
            <person name="Brachmann A."/>
            <person name="Marin M."/>
        </authorList>
    </citation>
    <scope>NUCLEOTIDE SEQUENCE [LARGE SCALE GENOMIC DNA]</scope>
    <source>
        <strain evidence="1 2">Norway</strain>
        <plasmid evidence="2">Plasmid prln2</plasmid>
    </source>
</reference>
<evidence type="ECO:0000313" key="1">
    <source>
        <dbReference type="EMBL" id="AUW47087.1"/>
    </source>
</evidence>
<protein>
    <submittedName>
        <fullName evidence="1">Uncharacterized protein</fullName>
    </submittedName>
</protein>
<name>A0A2K9ZFR2_RHILE</name>
<dbReference type="Proteomes" id="UP000238523">
    <property type="component" value="Plasmid pRLN2"/>
</dbReference>
<evidence type="ECO:0000313" key="2">
    <source>
        <dbReference type="Proteomes" id="UP000238523"/>
    </source>
</evidence>
<dbReference type="EMBL" id="CP025014">
    <property type="protein sequence ID" value="AUW47087.1"/>
    <property type="molecule type" value="Genomic_DNA"/>
</dbReference>